<dbReference type="PANTHER" id="PTHR11142:SF0">
    <property type="entry name" value="TRNA PSEUDOURIDINE SYNTHASE-LIKE 1"/>
    <property type="match status" value="1"/>
</dbReference>
<comment type="caution">
    <text evidence="4">Lacks conserved residue(s) required for the propagation of feature annotation.</text>
</comment>
<dbReference type="GO" id="GO:0160147">
    <property type="term" value="F:tRNA pseudouridine(38-40) synthase activity"/>
    <property type="evidence" value="ECO:0007669"/>
    <property type="project" value="UniProtKB-EC"/>
</dbReference>
<evidence type="ECO:0000256" key="6">
    <source>
        <dbReference type="PIRSR" id="PIRSR001430-2"/>
    </source>
</evidence>
<dbReference type="SUPFAM" id="SSF55120">
    <property type="entry name" value="Pseudouridine synthase"/>
    <property type="match status" value="1"/>
</dbReference>
<dbReference type="EMBL" id="CP040812">
    <property type="protein sequence ID" value="QCY68854.1"/>
    <property type="molecule type" value="Genomic_DNA"/>
</dbReference>
<evidence type="ECO:0000256" key="7">
    <source>
        <dbReference type="RuleBase" id="RU003792"/>
    </source>
</evidence>
<dbReference type="InterPro" id="IPR020095">
    <property type="entry name" value="PsdUridine_synth_TruA_C"/>
</dbReference>
<organism evidence="9 10">
    <name type="scientific">Antarcticibacterium flavum</name>
    <dbReference type="NCBI Taxonomy" id="2058175"/>
    <lineage>
        <taxon>Bacteria</taxon>
        <taxon>Pseudomonadati</taxon>
        <taxon>Bacteroidota</taxon>
        <taxon>Flavobacteriia</taxon>
        <taxon>Flavobacteriales</taxon>
        <taxon>Flavobacteriaceae</taxon>
        <taxon>Antarcticibacterium</taxon>
    </lineage>
</organism>
<evidence type="ECO:0000313" key="9">
    <source>
        <dbReference type="EMBL" id="QCY68854.1"/>
    </source>
</evidence>
<dbReference type="InterPro" id="IPR020103">
    <property type="entry name" value="PsdUridine_synth_cat_dom_sf"/>
</dbReference>
<dbReference type="HAMAP" id="MF_00171">
    <property type="entry name" value="TruA"/>
    <property type="match status" value="1"/>
</dbReference>
<comment type="catalytic activity">
    <reaction evidence="4 7">
        <text>uridine(38/39/40) in tRNA = pseudouridine(38/39/40) in tRNA</text>
        <dbReference type="Rhea" id="RHEA:22376"/>
        <dbReference type="Rhea" id="RHEA-COMP:10085"/>
        <dbReference type="Rhea" id="RHEA-COMP:10087"/>
        <dbReference type="ChEBI" id="CHEBI:65314"/>
        <dbReference type="ChEBI" id="CHEBI:65315"/>
        <dbReference type="EC" id="5.4.99.12"/>
    </reaction>
</comment>
<evidence type="ECO:0000259" key="8">
    <source>
        <dbReference type="Pfam" id="PF01416"/>
    </source>
</evidence>
<dbReference type="RefSeq" id="WP_139065439.1">
    <property type="nucleotide sequence ID" value="NZ_CP040812.1"/>
</dbReference>
<evidence type="ECO:0000256" key="3">
    <source>
        <dbReference type="ARBA" id="ARBA00023235"/>
    </source>
</evidence>
<dbReference type="GO" id="GO:0031119">
    <property type="term" value="P:tRNA pseudouridine synthesis"/>
    <property type="evidence" value="ECO:0007669"/>
    <property type="project" value="UniProtKB-UniRule"/>
</dbReference>
<dbReference type="KEGG" id="afla:FHG64_05255"/>
<dbReference type="GO" id="GO:0003723">
    <property type="term" value="F:RNA binding"/>
    <property type="evidence" value="ECO:0007669"/>
    <property type="project" value="InterPro"/>
</dbReference>
<dbReference type="NCBIfam" id="TIGR00071">
    <property type="entry name" value="hisT_truA"/>
    <property type="match status" value="1"/>
</dbReference>
<proteinExistence type="inferred from homology"/>
<dbReference type="Gene3D" id="3.30.70.660">
    <property type="entry name" value="Pseudouridine synthase I, catalytic domain, C-terminal subdomain"/>
    <property type="match status" value="1"/>
</dbReference>
<dbReference type="Gene3D" id="3.30.70.580">
    <property type="entry name" value="Pseudouridine synthase I, catalytic domain, N-terminal subdomain"/>
    <property type="match status" value="1"/>
</dbReference>
<evidence type="ECO:0000256" key="1">
    <source>
        <dbReference type="ARBA" id="ARBA00009375"/>
    </source>
</evidence>
<dbReference type="InterPro" id="IPR020094">
    <property type="entry name" value="TruA/RsuA/RluB/E/F_N"/>
</dbReference>
<comment type="similarity">
    <text evidence="1 4 7">Belongs to the tRNA pseudouridine synthase TruA family.</text>
</comment>
<feature type="binding site" evidence="4 6">
    <location>
        <position position="109"/>
    </location>
    <ligand>
        <name>substrate</name>
    </ligand>
</feature>
<dbReference type="InterPro" id="IPR001406">
    <property type="entry name" value="PsdUridine_synth_TruA"/>
</dbReference>
<dbReference type="InterPro" id="IPR020097">
    <property type="entry name" value="PsdUridine_synth_TruA_a/b_dom"/>
</dbReference>
<evidence type="ECO:0000256" key="4">
    <source>
        <dbReference type="HAMAP-Rule" id="MF_00171"/>
    </source>
</evidence>
<keyword evidence="3 4" id="KW-0413">Isomerase</keyword>
<comment type="function">
    <text evidence="4">Formation of pseudouridine at positions 38, 39 and 40 in the anticodon stem and loop of transfer RNAs.</text>
</comment>
<dbReference type="PIRSF" id="PIRSF001430">
    <property type="entry name" value="tRNA_psdUrid_synth"/>
    <property type="match status" value="1"/>
</dbReference>
<sequence>MRYFLELAYNGKAYNGWQYQPNAPTVQETLEQALFTILRKETPVVGAGRTDTGVHASQYFVHFDAEDIKDGKKFLYKLNGILPEDIAVYDVFEVKEDAHARFDARSRSYEYKISLRKDPFLVETTHHLKTVPDAEKMNIAASVLLEHRDFKCFSRSKTDVKTYNCHIKRALWKQEKDLLIFNITADRFLRNMVRAIVGTLLEVGLGKMEEGYIKQILESRDRSNAGPSVPAKGLFLTGIEYPRSIVKE</sequence>
<dbReference type="FunFam" id="3.30.70.580:FF:000001">
    <property type="entry name" value="tRNA pseudouridine synthase A"/>
    <property type="match status" value="1"/>
</dbReference>
<protein>
    <recommendedName>
        <fullName evidence="4">tRNA pseudouridine synthase A</fullName>
        <ecNumber evidence="4">5.4.99.12</ecNumber>
    </recommendedName>
    <alternativeName>
        <fullName evidence="4">tRNA pseudouridine(38-40) synthase</fullName>
    </alternativeName>
    <alternativeName>
        <fullName evidence="4">tRNA pseudouridylate synthase I</fullName>
    </alternativeName>
    <alternativeName>
        <fullName evidence="4">tRNA-uridine isomerase I</fullName>
    </alternativeName>
</protein>
<dbReference type="PANTHER" id="PTHR11142">
    <property type="entry name" value="PSEUDOURIDYLATE SYNTHASE"/>
    <property type="match status" value="1"/>
</dbReference>
<dbReference type="OrthoDB" id="9811823at2"/>
<dbReference type="Proteomes" id="UP000309016">
    <property type="component" value="Chromosome"/>
</dbReference>
<keyword evidence="2 4" id="KW-0819">tRNA processing</keyword>
<evidence type="ECO:0000256" key="5">
    <source>
        <dbReference type="PIRSR" id="PIRSR001430-1"/>
    </source>
</evidence>
<keyword evidence="10" id="KW-1185">Reference proteome</keyword>
<reference evidence="9 10" key="1">
    <citation type="submission" date="2019-06" db="EMBL/GenBank/DDBJ databases">
        <title>Complete genome sequence of Antarcticibacterium flavum KCTC 52984T from an Antarctic marine sediment.</title>
        <authorList>
            <person name="Lee Y.M."/>
            <person name="Shin S.C."/>
        </authorList>
    </citation>
    <scope>NUCLEOTIDE SEQUENCE [LARGE SCALE GENOMIC DNA]</scope>
    <source>
        <strain evidence="9 10">KCTC 52984</strain>
    </source>
</reference>
<dbReference type="CDD" id="cd02570">
    <property type="entry name" value="PseudoU_synth_EcTruA"/>
    <property type="match status" value="1"/>
</dbReference>
<dbReference type="EC" id="5.4.99.12" evidence="4"/>
<dbReference type="Pfam" id="PF01416">
    <property type="entry name" value="PseudoU_synth_1"/>
    <property type="match status" value="1"/>
</dbReference>
<gene>
    <name evidence="4 9" type="primary">truA</name>
    <name evidence="9" type="ORF">FHG64_05255</name>
</gene>
<evidence type="ECO:0000256" key="2">
    <source>
        <dbReference type="ARBA" id="ARBA00022694"/>
    </source>
</evidence>
<feature type="domain" description="Pseudouridine synthase I TruA alpha/beta" evidence="8">
    <location>
        <begin position="147"/>
        <end position="242"/>
    </location>
</feature>
<feature type="active site" description="Nucleophile" evidence="4 5">
    <location>
        <position position="51"/>
    </location>
</feature>
<comment type="subunit">
    <text evidence="4">Homodimer.</text>
</comment>
<name>A0A5B7WZV4_9FLAO</name>
<accession>A0A5B7WZV4</accession>
<dbReference type="AlphaFoldDB" id="A0A5B7WZV4"/>
<evidence type="ECO:0000313" key="10">
    <source>
        <dbReference type="Proteomes" id="UP000309016"/>
    </source>
</evidence>